<dbReference type="InterPro" id="IPR000719">
    <property type="entry name" value="Prot_kinase_dom"/>
</dbReference>
<accession>W6RQ61</accession>
<dbReference type="AlphaFoldDB" id="W6RQ61"/>
<name>W6RQ61_9HYPH</name>
<geneLocation type="plasmid" evidence="2 3">
    <name>pLPU83d</name>
</geneLocation>
<keyword evidence="3" id="KW-1185">Reference proteome</keyword>
<gene>
    <name evidence="2" type="ORF">LPU83_pLPU83d_0950</name>
</gene>
<dbReference type="InterPro" id="IPR008271">
    <property type="entry name" value="Ser/Thr_kinase_AS"/>
</dbReference>
<dbReference type="Gene3D" id="1.10.510.10">
    <property type="entry name" value="Transferase(Phosphotransferase) domain 1"/>
    <property type="match status" value="1"/>
</dbReference>
<evidence type="ECO:0000313" key="2">
    <source>
        <dbReference type="EMBL" id="CDM62320.1"/>
    </source>
</evidence>
<organism evidence="2 3">
    <name type="scientific">Rhizobium favelukesii</name>
    <dbReference type="NCBI Taxonomy" id="348824"/>
    <lineage>
        <taxon>Bacteria</taxon>
        <taxon>Pseudomonadati</taxon>
        <taxon>Pseudomonadota</taxon>
        <taxon>Alphaproteobacteria</taxon>
        <taxon>Hyphomicrobiales</taxon>
        <taxon>Rhizobiaceae</taxon>
        <taxon>Rhizobium/Agrobacterium group</taxon>
        <taxon>Rhizobium</taxon>
    </lineage>
</organism>
<dbReference type="SUPFAM" id="SSF56112">
    <property type="entry name" value="Protein kinase-like (PK-like)"/>
    <property type="match status" value="1"/>
</dbReference>
<reference evidence="2" key="1">
    <citation type="submission" date="2013-11" db="EMBL/GenBank/DDBJ databases">
        <title>Draft genome sequence of the broad-host-range Rhizobium sp. LPU83 strain, a member of the low-genetic diversity Oregon-like Rhizobium sp. group.</title>
        <authorList>
            <person name="Wibberg D."/>
            <person name="Puehler A."/>
            <person name="Schlueter A."/>
        </authorList>
    </citation>
    <scope>NUCLEOTIDE SEQUENCE [LARGE SCALE GENOMIC DNA]</scope>
    <source>
        <strain evidence="2">LPU83</strain>
        <plasmid evidence="2">pLPU83d</plasmid>
    </source>
</reference>
<dbReference type="GO" id="GO:0005524">
    <property type="term" value="F:ATP binding"/>
    <property type="evidence" value="ECO:0007669"/>
    <property type="project" value="InterPro"/>
</dbReference>
<dbReference type="HOGENOM" id="CLU_1585196_0_0_5"/>
<keyword evidence="2" id="KW-0614">Plasmid</keyword>
<dbReference type="EMBL" id="HG916855">
    <property type="protein sequence ID" value="CDM62320.1"/>
    <property type="molecule type" value="Genomic_DNA"/>
</dbReference>
<dbReference type="Pfam" id="PF00069">
    <property type="entry name" value="Pkinase"/>
    <property type="match status" value="1"/>
</dbReference>
<sequence length="168" mass="18491">MEVLWEDGDRVFHRQRRRGADGKWNPVLVVLSALEYPTPSSLGRLDHEYGLKDELDSAWAVRPLELVRDGSRTMLVLEDPGSEPLARRLGTAMETGLFLRLAIGIAAALGSVHQRGLVHKDIKPANILVKDKGAEVRLTGFGIASRLSRERQALDPRSGRGNACLHGP</sequence>
<evidence type="ECO:0000313" key="3">
    <source>
        <dbReference type="Proteomes" id="UP000019443"/>
    </source>
</evidence>
<feature type="domain" description="Protein kinase" evidence="1">
    <location>
        <begin position="1"/>
        <end position="168"/>
    </location>
</feature>
<dbReference type="InterPro" id="IPR011009">
    <property type="entry name" value="Kinase-like_dom_sf"/>
</dbReference>
<dbReference type="Proteomes" id="UP000019443">
    <property type="component" value="Plasmid pLPU83d"/>
</dbReference>
<protein>
    <submittedName>
        <fullName evidence="2">Multi-sensor signal transduction multi-kinase</fullName>
    </submittedName>
</protein>
<evidence type="ECO:0000259" key="1">
    <source>
        <dbReference type="PROSITE" id="PS50011"/>
    </source>
</evidence>
<dbReference type="KEGG" id="rhl:LPU83_pLPU83d_0950"/>
<dbReference type="PROSITE" id="PS00108">
    <property type="entry name" value="PROTEIN_KINASE_ST"/>
    <property type="match status" value="1"/>
</dbReference>
<dbReference type="PATRIC" id="fig|348824.6.peg.6631"/>
<proteinExistence type="predicted"/>
<dbReference type="GO" id="GO:0004672">
    <property type="term" value="F:protein kinase activity"/>
    <property type="evidence" value="ECO:0007669"/>
    <property type="project" value="InterPro"/>
</dbReference>
<dbReference type="PROSITE" id="PS50011">
    <property type="entry name" value="PROTEIN_KINASE_DOM"/>
    <property type="match status" value="1"/>
</dbReference>